<dbReference type="EMBL" id="CP041405">
    <property type="protein sequence ID" value="QDM43452.1"/>
    <property type="molecule type" value="Genomic_DNA"/>
</dbReference>
<keyword evidence="4 7" id="KW-0067">ATP-binding</keyword>
<evidence type="ECO:0000256" key="3">
    <source>
        <dbReference type="ARBA" id="ARBA00022741"/>
    </source>
</evidence>
<dbReference type="EMBL" id="JAMDMM010000010">
    <property type="protein sequence ID" value="MCY9606390.1"/>
    <property type="molecule type" value="Genomic_DNA"/>
</dbReference>
<evidence type="ECO:0000256" key="1">
    <source>
        <dbReference type="ARBA" id="ARBA00005417"/>
    </source>
</evidence>
<evidence type="ECO:0000313" key="9">
    <source>
        <dbReference type="Proteomes" id="UP001209276"/>
    </source>
</evidence>
<comment type="similarity">
    <text evidence="1">Belongs to the ABC transporter superfamily.</text>
</comment>
<reference evidence="6 9" key="2">
    <citation type="submission" date="2022-05" db="EMBL/GenBank/DDBJ databases">
        <title>Genome Sequencing of Bee-Associated Microbes.</title>
        <authorList>
            <person name="Dunlap C."/>
        </authorList>
    </citation>
    <scope>NUCLEOTIDE SEQUENCE [LARGE SCALE GENOMIC DNA]</scope>
    <source>
        <strain evidence="6 9">NRRL B-14613</strain>
    </source>
</reference>
<dbReference type="RefSeq" id="WP_087445368.1">
    <property type="nucleotide sequence ID" value="NZ_CABMNB010000047.1"/>
</dbReference>
<proteinExistence type="inferred from homology"/>
<evidence type="ECO:0000256" key="2">
    <source>
        <dbReference type="ARBA" id="ARBA00022448"/>
    </source>
</evidence>
<gene>
    <name evidence="7" type="ORF">FLT43_08025</name>
    <name evidence="6" type="ORF">M5W83_04350</name>
</gene>
<keyword evidence="3" id="KW-0547">Nucleotide-binding</keyword>
<protein>
    <submittedName>
        <fullName evidence="7">ABC transporter ATP-binding protein</fullName>
    </submittedName>
</protein>
<dbReference type="GO" id="GO:0016887">
    <property type="term" value="F:ATP hydrolysis activity"/>
    <property type="evidence" value="ECO:0007669"/>
    <property type="project" value="InterPro"/>
</dbReference>
<dbReference type="InterPro" id="IPR003593">
    <property type="entry name" value="AAA+_ATPase"/>
</dbReference>
<name>A0AAP9DSR0_PANTH</name>
<dbReference type="Proteomes" id="UP000315377">
    <property type="component" value="Chromosome"/>
</dbReference>
<dbReference type="InterPro" id="IPR003439">
    <property type="entry name" value="ABC_transporter-like_ATP-bd"/>
</dbReference>
<dbReference type="InterPro" id="IPR017871">
    <property type="entry name" value="ABC_transporter-like_CS"/>
</dbReference>
<dbReference type="Gene3D" id="3.40.50.300">
    <property type="entry name" value="P-loop containing nucleotide triphosphate hydrolases"/>
    <property type="match status" value="1"/>
</dbReference>
<keyword evidence="9" id="KW-1185">Reference proteome</keyword>
<evidence type="ECO:0000313" key="7">
    <source>
        <dbReference type="EMBL" id="QDM43452.1"/>
    </source>
</evidence>
<dbReference type="Pfam" id="PF00005">
    <property type="entry name" value="ABC_tran"/>
    <property type="match status" value="1"/>
</dbReference>
<dbReference type="GeneID" id="76995917"/>
<dbReference type="SMART" id="SM00382">
    <property type="entry name" value="AAA"/>
    <property type="match status" value="1"/>
</dbReference>
<evidence type="ECO:0000259" key="5">
    <source>
        <dbReference type="PROSITE" id="PS50893"/>
    </source>
</evidence>
<keyword evidence="2" id="KW-0813">Transport</keyword>
<reference evidence="7 8" key="1">
    <citation type="submission" date="2019-07" db="EMBL/GenBank/DDBJ databases">
        <title>Paenibacillus thiaminolyticus NRRL B-4156.</title>
        <authorList>
            <person name="Hehnly C."/>
            <person name="Zhang L."/>
        </authorList>
    </citation>
    <scope>NUCLEOTIDE SEQUENCE [LARGE SCALE GENOMIC DNA]</scope>
    <source>
        <strain evidence="7 8">NRRL B-4156</strain>
    </source>
</reference>
<dbReference type="Proteomes" id="UP001209276">
    <property type="component" value="Unassembled WGS sequence"/>
</dbReference>
<dbReference type="PANTHER" id="PTHR43335">
    <property type="entry name" value="ABC TRANSPORTER, ATP-BINDING PROTEIN"/>
    <property type="match status" value="1"/>
</dbReference>
<feature type="domain" description="ABC transporter" evidence="5">
    <location>
        <begin position="9"/>
        <end position="238"/>
    </location>
</feature>
<dbReference type="SUPFAM" id="SSF52540">
    <property type="entry name" value="P-loop containing nucleoside triphosphate hydrolases"/>
    <property type="match status" value="1"/>
</dbReference>
<dbReference type="PANTHER" id="PTHR43335:SF4">
    <property type="entry name" value="ABC TRANSPORTER, ATP-BINDING PROTEIN"/>
    <property type="match status" value="1"/>
</dbReference>
<accession>A0AAP9DSR0</accession>
<sequence>MQATDDTVVELEGVTKKIRGKTIIDNLSFRVRRGEVYGFLGPNGAGKTTTIRMIVGLMSMTSGRIRIEGHDIRTDRAKAMTHVGAVVENPELYKFMSGRKNLLHFARLSGKSISEERIEEIVRLVELENAIDKKVKNYSLGMRQRLGIAQALLHDPSILILDEPTNGLDPAGIRQLRDYLRRLAREEKISILVSSHLLSEIELMCDRVVIIQNGKFVGERELNPSADVAEAQSATIYLEVDRADEALQTLAAADWQAARDEARSGITVNLMRNEIPKVVEKLVHAGIAIYEVRTSAPTLEDTFLTMTKGGRIE</sequence>
<dbReference type="GO" id="GO:0005524">
    <property type="term" value="F:ATP binding"/>
    <property type="evidence" value="ECO:0007669"/>
    <property type="project" value="UniProtKB-KW"/>
</dbReference>
<evidence type="ECO:0000313" key="8">
    <source>
        <dbReference type="Proteomes" id="UP000315377"/>
    </source>
</evidence>
<dbReference type="AlphaFoldDB" id="A0AAP9DSR0"/>
<evidence type="ECO:0000313" key="6">
    <source>
        <dbReference type="EMBL" id="MCY9606390.1"/>
    </source>
</evidence>
<dbReference type="PROSITE" id="PS00211">
    <property type="entry name" value="ABC_TRANSPORTER_1"/>
    <property type="match status" value="1"/>
</dbReference>
<dbReference type="PROSITE" id="PS50893">
    <property type="entry name" value="ABC_TRANSPORTER_2"/>
    <property type="match status" value="1"/>
</dbReference>
<organism evidence="7 8">
    <name type="scientific">Paenibacillus thiaminolyticus</name>
    <name type="common">Bacillus thiaminolyticus</name>
    <dbReference type="NCBI Taxonomy" id="49283"/>
    <lineage>
        <taxon>Bacteria</taxon>
        <taxon>Bacillati</taxon>
        <taxon>Bacillota</taxon>
        <taxon>Bacilli</taxon>
        <taxon>Bacillales</taxon>
        <taxon>Paenibacillaceae</taxon>
        <taxon>Paenibacillus</taxon>
    </lineage>
</organism>
<evidence type="ECO:0000256" key="4">
    <source>
        <dbReference type="ARBA" id="ARBA00022840"/>
    </source>
</evidence>
<dbReference type="InterPro" id="IPR027417">
    <property type="entry name" value="P-loop_NTPase"/>
</dbReference>